<keyword evidence="4" id="KW-1185">Reference proteome</keyword>
<name>A0A9P5VH26_9FUNG</name>
<sequence>MAPTDTKMRSQPMPRRPSSNNHLRHHHHNHNESPYQPSPLIQQHQPFPSSTSSFSIRNSTLSSSTSLLGPNDSGATPRPGSQASMSHFASNNNINNANLHYNFIQPTSHERPVTRSYSFGEDSLPRPSTGSVRNGSARTGTGILGNGSNNGLMRPRAAAMHEPPLQQRDSNSDLNSLYTIDHAHTPTMHHAVESEDDDMSYFGSAGQDYLLKKRRARMARRICTADLVALVAFTALVAMVEVEGGSWRWEWSLVPWPLAGMAVVRVAAL</sequence>
<evidence type="ECO:0000256" key="2">
    <source>
        <dbReference type="SAM" id="Phobius"/>
    </source>
</evidence>
<feature type="compositionally biased region" description="Polar residues" evidence="1">
    <location>
        <begin position="32"/>
        <end position="48"/>
    </location>
</feature>
<reference evidence="3" key="1">
    <citation type="journal article" date="2020" name="Fungal Divers.">
        <title>Resolving the Mortierellaceae phylogeny through synthesis of multi-gene phylogenetics and phylogenomics.</title>
        <authorList>
            <person name="Vandepol N."/>
            <person name="Liber J."/>
            <person name="Desiro A."/>
            <person name="Na H."/>
            <person name="Kennedy M."/>
            <person name="Barry K."/>
            <person name="Grigoriev I.V."/>
            <person name="Miller A.N."/>
            <person name="O'Donnell K."/>
            <person name="Stajich J.E."/>
            <person name="Bonito G."/>
        </authorList>
    </citation>
    <scope>NUCLEOTIDE SEQUENCE</scope>
    <source>
        <strain evidence="3">NVP1</strain>
    </source>
</reference>
<feature type="region of interest" description="Disordered" evidence="1">
    <location>
        <begin position="112"/>
        <end position="154"/>
    </location>
</feature>
<protein>
    <submittedName>
        <fullName evidence="3">Uncharacterized protein</fullName>
    </submittedName>
</protein>
<evidence type="ECO:0000256" key="1">
    <source>
        <dbReference type="SAM" id="MobiDB-lite"/>
    </source>
</evidence>
<dbReference type="AlphaFoldDB" id="A0A9P5VH26"/>
<feature type="non-terminal residue" evidence="3">
    <location>
        <position position="269"/>
    </location>
</feature>
<comment type="caution">
    <text evidence="3">The sequence shown here is derived from an EMBL/GenBank/DDBJ whole genome shotgun (WGS) entry which is preliminary data.</text>
</comment>
<accession>A0A9P5VH26</accession>
<evidence type="ECO:0000313" key="4">
    <source>
        <dbReference type="Proteomes" id="UP000696485"/>
    </source>
</evidence>
<feature type="compositionally biased region" description="Polar residues" evidence="1">
    <location>
        <begin position="126"/>
        <end position="139"/>
    </location>
</feature>
<feature type="region of interest" description="Disordered" evidence="1">
    <location>
        <begin position="1"/>
        <end position="91"/>
    </location>
</feature>
<keyword evidence="2" id="KW-1133">Transmembrane helix</keyword>
<evidence type="ECO:0000313" key="3">
    <source>
        <dbReference type="EMBL" id="KAF9323371.1"/>
    </source>
</evidence>
<dbReference type="Proteomes" id="UP000696485">
    <property type="component" value="Unassembled WGS sequence"/>
</dbReference>
<keyword evidence="2" id="KW-0812">Transmembrane</keyword>
<dbReference type="EMBL" id="JAAAUY010001301">
    <property type="protein sequence ID" value="KAF9323371.1"/>
    <property type="molecule type" value="Genomic_DNA"/>
</dbReference>
<keyword evidence="2" id="KW-0472">Membrane</keyword>
<organism evidence="3 4">
    <name type="scientific">Podila minutissima</name>
    <dbReference type="NCBI Taxonomy" id="64525"/>
    <lineage>
        <taxon>Eukaryota</taxon>
        <taxon>Fungi</taxon>
        <taxon>Fungi incertae sedis</taxon>
        <taxon>Mucoromycota</taxon>
        <taxon>Mortierellomycotina</taxon>
        <taxon>Mortierellomycetes</taxon>
        <taxon>Mortierellales</taxon>
        <taxon>Mortierellaceae</taxon>
        <taxon>Podila</taxon>
    </lineage>
</organism>
<gene>
    <name evidence="3" type="ORF">BG006_001539</name>
</gene>
<proteinExistence type="predicted"/>
<feature type="transmembrane region" description="Helical" evidence="2">
    <location>
        <begin position="222"/>
        <end position="239"/>
    </location>
</feature>
<feature type="compositionally biased region" description="Low complexity" evidence="1">
    <location>
        <begin position="49"/>
        <end position="68"/>
    </location>
</feature>